<proteinExistence type="predicted"/>
<dbReference type="EMBL" id="KB020825">
    <property type="protein sequence ID" value="ELA29918.1"/>
    <property type="molecule type" value="Genomic_DNA"/>
</dbReference>
<reference evidence="2" key="1">
    <citation type="submission" date="2012-08" db="EMBL/GenBank/DDBJ databases">
        <title>Genome analysis of Colletotrichum orbiculare and Colletotrichum fructicola.</title>
        <authorList>
            <person name="Gan P.H.P."/>
            <person name="Ikeda K."/>
            <person name="Irieda H."/>
            <person name="Narusaka M."/>
            <person name="O'Connell R.J."/>
            <person name="Narusaka Y."/>
            <person name="Takano Y."/>
            <person name="Kubo Y."/>
            <person name="Shirasu K."/>
        </authorList>
    </citation>
    <scope>NUCLEOTIDE SEQUENCE</scope>
    <source>
        <strain evidence="2">Nara gc5</strain>
    </source>
</reference>
<feature type="domain" description="DUF6546" evidence="1">
    <location>
        <begin position="271"/>
        <end position="433"/>
    </location>
</feature>
<dbReference type="AlphaFoldDB" id="L2FW21"/>
<dbReference type="InterPro" id="IPR046676">
    <property type="entry name" value="DUF6546"/>
</dbReference>
<name>L2FW21_COLFN</name>
<evidence type="ECO:0000259" key="1">
    <source>
        <dbReference type="Pfam" id="PF20183"/>
    </source>
</evidence>
<gene>
    <name evidence="2" type="ORF">CGGC5_1104</name>
</gene>
<sequence length="504" mass="57095">MAGSSTAAIPRNPDWDKWSVGKKIFHETFWQQIRDGQDEDFKRANLRFLRLDVSSVDMSDLYFLQAKVTGDLRKYVQHIWLNISFHKCKCECQPGEAEPDDATKLGRNQHGNPFNNGPHATLLQQAIRKLFDALTDWKEPALNEKGIAIELSAQSYSYKRHFNFDRSYFGSSDEIGSSLEHEETHQDLDVSAFPDYTKRIHKQMAFRLSADGLPTLPAVTNVFAIKDDSKDDIKDDSKDDGKADSKDSRSFIIPFITDFYHLEYGLLLSKLPETITDVSVYEDNNESYAQRIAGVDRLLRVPNASLGKELAEASQKLTKLSVAFMVEAGDFFDECCGKEGFRWPHLESLTLTSRLLARDDNKAILDMLKKAARVAERMINLKTMAIWFGTENKASCFAYHLRSGHSRITWQGTKSLVDDTKLIQLWTIVAWKQDASFDGLVQEGLSDIGWKLNSTYFAGLEGQLNSAQELKSHGHAAFLFGDTLPADVIDPLSLWQMQQEARVL</sequence>
<dbReference type="STRING" id="1213859.L2FW21"/>
<accession>L2FW21</accession>
<protein>
    <recommendedName>
        <fullName evidence="1">DUF6546 domain-containing protein</fullName>
    </recommendedName>
</protein>
<dbReference type="HOGENOM" id="CLU_540791_0_0_1"/>
<evidence type="ECO:0000313" key="2">
    <source>
        <dbReference type="EMBL" id="ELA29918.1"/>
    </source>
</evidence>
<organism evidence="2">
    <name type="scientific">Colletotrichum fructicola (strain Nara gc5)</name>
    <name type="common">Anthracnose fungus</name>
    <name type="synonym">Colletotrichum gloeosporioides (strain Nara gc5)</name>
    <dbReference type="NCBI Taxonomy" id="1213859"/>
    <lineage>
        <taxon>Eukaryota</taxon>
        <taxon>Fungi</taxon>
        <taxon>Dikarya</taxon>
        <taxon>Ascomycota</taxon>
        <taxon>Pezizomycotina</taxon>
        <taxon>Sordariomycetes</taxon>
        <taxon>Hypocreomycetidae</taxon>
        <taxon>Glomerellales</taxon>
        <taxon>Glomerellaceae</taxon>
        <taxon>Colletotrichum</taxon>
        <taxon>Colletotrichum gloeosporioides species complex</taxon>
    </lineage>
</organism>
<dbReference type="Pfam" id="PF20183">
    <property type="entry name" value="DUF6546"/>
    <property type="match status" value="1"/>
</dbReference>